<accession>A9UNK7</accession>
<dbReference type="InterPro" id="IPR051433">
    <property type="entry name" value="CIBP"/>
</dbReference>
<dbReference type="PANTHER" id="PTHR45791">
    <property type="entry name" value="CALCIUM AND INTEGRIN BINDING FAMILY MEMBER 2"/>
    <property type="match status" value="1"/>
</dbReference>
<gene>
    <name evidence="6" type="ORF">MONBRDRAFT_14080</name>
</gene>
<keyword evidence="3" id="KW-0106">Calcium</keyword>
<reference evidence="6 7" key="1">
    <citation type="journal article" date="2008" name="Nature">
        <title>The genome of the choanoflagellate Monosiga brevicollis and the origin of metazoans.</title>
        <authorList>
            <consortium name="JGI Sequencing"/>
            <person name="King N."/>
            <person name="Westbrook M.J."/>
            <person name="Young S.L."/>
            <person name="Kuo A."/>
            <person name="Abedin M."/>
            <person name="Chapman J."/>
            <person name="Fairclough S."/>
            <person name="Hellsten U."/>
            <person name="Isogai Y."/>
            <person name="Letunic I."/>
            <person name="Marr M."/>
            <person name="Pincus D."/>
            <person name="Putnam N."/>
            <person name="Rokas A."/>
            <person name="Wright K.J."/>
            <person name="Zuzow R."/>
            <person name="Dirks W."/>
            <person name="Good M."/>
            <person name="Goodstein D."/>
            <person name="Lemons D."/>
            <person name="Li W."/>
            <person name="Lyons J.B."/>
            <person name="Morris A."/>
            <person name="Nichols S."/>
            <person name="Richter D.J."/>
            <person name="Salamov A."/>
            <person name="Bork P."/>
            <person name="Lim W.A."/>
            <person name="Manning G."/>
            <person name="Miller W.T."/>
            <person name="McGinnis W."/>
            <person name="Shapiro H."/>
            <person name="Tjian R."/>
            <person name="Grigoriev I.V."/>
            <person name="Rokhsar D."/>
        </authorList>
    </citation>
    <scope>NUCLEOTIDE SEQUENCE [LARGE SCALE GENOMIC DNA]</scope>
    <source>
        <strain evidence="7">MX1 / ATCC 50154</strain>
    </source>
</reference>
<keyword evidence="2" id="KW-0677">Repeat</keyword>
<feature type="domain" description="EF-hand" evidence="5">
    <location>
        <begin position="97"/>
        <end position="132"/>
    </location>
</feature>
<dbReference type="KEGG" id="mbr:MONBRDRAFT_14080"/>
<dbReference type="InterPro" id="IPR002048">
    <property type="entry name" value="EF_hand_dom"/>
</dbReference>
<sequence>MGNWTSSDTSLSPDKLNEYQEVTFFTKKEILYVHRKYQSLGGIDNGRLSREKVLLMPELAQNPFKDRICKVFSEDNTGDLAFEDFLDMLSVFSETATRDVKSSYAFRIFDFDNDLYLNKQDLIKTIELLCGRDEDGLQPHEVELIADKILEESDLDGDHQLSYVEFEHVVERAPDFAENFRMRI</sequence>
<dbReference type="OMA" id="RDIKAWY"/>
<evidence type="ECO:0000256" key="3">
    <source>
        <dbReference type="ARBA" id="ARBA00022837"/>
    </source>
</evidence>
<keyword evidence="4" id="KW-0460">Magnesium</keyword>
<dbReference type="PANTHER" id="PTHR45791:SF1">
    <property type="entry name" value="CALCIUM AND INTEGRIN BINDING FAMILY MEMBER 1"/>
    <property type="match status" value="1"/>
</dbReference>
<organism evidence="6 7">
    <name type="scientific">Monosiga brevicollis</name>
    <name type="common">Choanoflagellate</name>
    <dbReference type="NCBI Taxonomy" id="81824"/>
    <lineage>
        <taxon>Eukaryota</taxon>
        <taxon>Choanoflagellata</taxon>
        <taxon>Craspedida</taxon>
        <taxon>Salpingoecidae</taxon>
        <taxon>Monosiga</taxon>
    </lineage>
</organism>
<dbReference type="AlphaFoldDB" id="A9UNK7"/>
<dbReference type="PROSITE" id="PS50222">
    <property type="entry name" value="EF_HAND_2"/>
    <property type="match status" value="2"/>
</dbReference>
<dbReference type="Pfam" id="PF13499">
    <property type="entry name" value="EF-hand_7"/>
    <property type="match status" value="1"/>
</dbReference>
<dbReference type="GO" id="GO:0005509">
    <property type="term" value="F:calcium ion binding"/>
    <property type="evidence" value="ECO:0000318"/>
    <property type="project" value="GO_Central"/>
</dbReference>
<dbReference type="InterPro" id="IPR018247">
    <property type="entry name" value="EF_Hand_1_Ca_BS"/>
</dbReference>
<dbReference type="InParanoid" id="A9UNK7"/>
<dbReference type="FunCoup" id="A9UNK7">
    <property type="interactions" value="35"/>
</dbReference>
<evidence type="ECO:0000313" key="7">
    <source>
        <dbReference type="Proteomes" id="UP000001357"/>
    </source>
</evidence>
<dbReference type="EMBL" id="CH991543">
    <property type="protein sequence ID" value="EDQ92712.1"/>
    <property type="molecule type" value="Genomic_DNA"/>
</dbReference>
<protein>
    <recommendedName>
        <fullName evidence="5">EF-hand domain-containing protein</fullName>
    </recommendedName>
</protein>
<dbReference type="GeneID" id="5887978"/>
<proteinExistence type="predicted"/>
<dbReference type="Proteomes" id="UP000001357">
    <property type="component" value="Unassembled WGS sequence"/>
</dbReference>
<dbReference type="SUPFAM" id="SSF47473">
    <property type="entry name" value="EF-hand"/>
    <property type="match status" value="1"/>
</dbReference>
<evidence type="ECO:0000313" key="6">
    <source>
        <dbReference type="EMBL" id="EDQ92712.1"/>
    </source>
</evidence>
<dbReference type="FunFam" id="1.10.238.10:FF:000079">
    <property type="entry name" value="Calcium and integrin-binding family member 2"/>
    <property type="match status" value="1"/>
</dbReference>
<keyword evidence="7" id="KW-1185">Reference proteome</keyword>
<evidence type="ECO:0000256" key="1">
    <source>
        <dbReference type="ARBA" id="ARBA00022723"/>
    </source>
</evidence>
<evidence type="ECO:0000256" key="2">
    <source>
        <dbReference type="ARBA" id="ARBA00022737"/>
    </source>
</evidence>
<keyword evidence="1" id="KW-0479">Metal-binding</keyword>
<dbReference type="InterPro" id="IPR011992">
    <property type="entry name" value="EF-hand-dom_pair"/>
</dbReference>
<dbReference type="RefSeq" id="XP_001742474.1">
    <property type="nucleotide sequence ID" value="XM_001742422.1"/>
</dbReference>
<dbReference type="eggNOG" id="KOG0034">
    <property type="taxonomic scope" value="Eukaryota"/>
</dbReference>
<evidence type="ECO:0000256" key="4">
    <source>
        <dbReference type="ARBA" id="ARBA00022842"/>
    </source>
</evidence>
<dbReference type="PROSITE" id="PS00018">
    <property type="entry name" value="EF_HAND_1"/>
    <property type="match status" value="1"/>
</dbReference>
<name>A9UNK7_MONBE</name>
<dbReference type="STRING" id="81824.A9UNK7"/>
<dbReference type="GO" id="GO:0000287">
    <property type="term" value="F:magnesium ion binding"/>
    <property type="evidence" value="ECO:0000318"/>
    <property type="project" value="GO_Central"/>
</dbReference>
<evidence type="ECO:0000259" key="5">
    <source>
        <dbReference type="PROSITE" id="PS50222"/>
    </source>
</evidence>
<dbReference type="Gene3D" id="1.10.238.10">
    <property type="entry name" value="EF-hand"/>
    <property type="match status" value="2"/>
</dbReference>
<feature type="domain" description="EF-hand" evidence="5">
    <location>
        <begin position="141"/>
        <end position="176"/>
    </location>
</feature>